<reference evidence="2 3" key="1">
    <citation type="submission" date="2015-01" db="EMBL/GenBank/DDBJ databases">
        <title>Enhanced salinomycin production by adjusting the supply of polyketide extender units in Streptomyce albus DSM 41398.</title>
        <authorList>
            <person name="Lu C."/>
        </authorList>
    </citation>
    <scope>NUCLEOTIDE SEQUENCE [LARGE SCALE GENOMIC DNA]</scope>
    <source>
        <strain evidence="3">ATCC 21838 / DSM 41398 / FERM P-419 / JCM 4703 / NBRC 107858</strain>
    </source>
</reference>
<organism evidence="2 3">
    <name type="scientific">Streptomyces albus (strain ATCC 21838 / DSM 41398 / FERM P-419 / JCM 4703 / NBRC 107858)</name>
    <dbReference type="NCBI Taxonomy" id="1081613"/>
    <lineage>
        <taxon>Bacteria</taxon>
        <taxon>Bacillati</taxon>
        <taxon>Actinomycetota</taxon>
        <taxon>Actinomycetes</taxon>
        <taxon>Kitasatosporales</taxon>
        <taxon>Streptomycetaceae</taxon>
        <taxon>Streptomyces</taxon>
    </lineage>
</organism>
<dbReference type="Proteomes" id="UP000031523">
    <property type="component" value="Chromosome"/>
</dbReference>
<dbReference type="KEGG" id="sals:SLNWT_7081"/>
<dbReference type="EMBL" id="CP010519">
    <property type="protein sequence ID" value="AJE87457.1"/>
    <property type="molecule type" value="Genomic_DNA"/>
</dbReference>
<evidence type="ECO:0000313" key="3">
    <source>
        <dbReference type="Proteomes" id="UP000031523"/>
    </source>
</evidence>
<accession>A0A0B5FAH1</accession>
<protein>
    <submittedName>
        <fullName evidence="2">Uncharacterized protein</fullName>
    </submittedName>
</protein>
<evidence type="ECO:0000313" key="2">
    <source>
        <dbReference type="EMBL" id="AJE87457.1"/>
    </source>
</evidence>
<feature type="region of interest" description="Disordered" evidence="1">
    <location>
        <begin position="1"/>
        <end position="63"/>
    </location>
</feature>
<gene>
    <name evidence="2" type="ORF">SLNWT_7081</name>
</gene>
<name>A0A0B5FAH1_STRA4</name>
<proteinExistence type="predicted"/>
<keyword evidence="3" id="KW-1185">Reference proteome</keyword>
<dbReference type="AlphaFoldDB" id="A0A0B5FAH1"/>
<sequence>MRRARHEPANPKSQPARAQVANGFRDMPKWTSAPGMRQLWKSSRPMDRIPARNAGCSVPVAAL</sequence>
<evidence type="ECO:0000256" key="1">
    <source>
        <dbReference type="SAM" id="MobiDB-lite"/>
    </source>
</evidence>